<evidence type="ECO:0000313" key="8">
    <source>
        <dbReference type="Proteomes" id="UP000567179"/>
    </source>
</evidence>
<evidence type="ECO:0000256" key="3">
    <source>
        <dbReference type="ARBA" id="ARBA00022723"/>
    </source>
</evidence>
<evidence type="ECO:0000256" key="1">
    <source>
        <dbReference type="ARBA" id="ARBA00001946"/>
    </source>
</evidence>
<reference evidence="7 8" key="1">
    <citation type="journal article" date="2020" name="ISME J.">
        <title>Uncovering the hidden diversity of litter-decomposition mechanisms in mushroom-forming fungi.</title>
        <authorList>
            <person name="Floudas D."/>
            <person name="Bentzer J."/>
            <person name="Ahren D."/>
            <person name="Johansson T."/>
            <person name="Persson P."/>
            <person name="Tunlid A."/>
        </authorList>
    </citation>
    <scope>NUCLEOTIDE SEQUENCE [LARGE SCALE GENOMIC DNA]</scope>
    <source>
        <strain evidence="7 8">CBS 101986</strain>
    </source>
</reference>
<dbReference type="GO" id="GO:0046872">
    <property type="term" value="F:metal ion binding"/>
    <property type="evidence" value="ECO:0007669"/>
    <property type="project" value="UniProtKB-KW"/>
</dbReference>
<comment type="cofactor">
    <cofactor evidence="1 6">
        <name>Mg(2+)</name>
        <dbReference type="ChEBI" id="CHEBI:18420"/>
    </cofactor>
</comment>
<comment type="similarity">
    <text evidence="2 6">Belongs to the terpene synthase family.</text>
</comment>
<dbReference type="SFLD" id="SFLDS00005">
    <property type="entry name" value="Isoprenoid_Synthase_Type_I"/>
    <property type="match status" value="1"/>
</dbReference>
<dbReference type="InterPro" id="IPR008949">
    <property type="entry name" value="Isoprenoid_synthase_dom_sf"/>
</dbReference>
<dbReference type="PANTHER" id="PTHR35201:SF4">
    <property type="entry name" value="BETA-PINACENE SYNTHASE-RELATED"/>
    <property type="match status" value="1"/>
</dbReference>
<protein>
    <recommendedName>
        <fullName evidence="6">Terpene synthase</fullName>
        <ecNumber evidence="6">4.2.3.-</ecNumber>
    </recommendedName>
</protein>
<evidence type="ECO:0000256" key="4">
    <source>
        <dbReference type="ARBA" id="ARBA00022842"/>
    </source>
</evidence>
<keyword evidence="3 6" id="KW-0479">Metal-binding</keyword>
<evidence type="ECO:0000256" key="2">
    <source>
        <dbReference type="ARBA" id="ARBA00006333"/>
    </source>
</evidence>
<sequence length="372" mass="42325">MTGYRNQLTIPYLENKTFVVTVGESAWINVPCLAIDEQLICDKVNPAAGLKTDASASPVAVPVVEPMYYILPDVLRNWPYKRIISPHETAADNESREWFWNLLPVSSASLKKFEDTGNDDHSDDCDTESTRAVCEATMDAIRHPEKPRPVGEHVFGEMARQFWKRASVNAPQATKERFVSVWRKYLDSVILQASHRHSRHISTIEEYMISRRDNIGIYPCYVLLEMSLGVDIPHHIMEHPTIVALASDAAEMVTLSNDMCSYKKETLANSADYNAVTIVMRLNKTDVSGGIQWIADRHDELAKHFLKLRDEVNNKIEFPSLGDEMDQQVEAYVHGMGNWVRANYDWMFEVGCGRYFGEDGPEIQRTRKVVIA</sequence>
<dbReference type="GO" id="GO:0010333">
    <property type="term" value="F:terpene synthase activity"/>
    <property type="evidence" value="ECO:0007669"/>
    <property type="project" value="InterPro"/>
</dbReference>
<proteinExistence type="inferred from homology"/>
<organism evidence="7 8">
    <name type="scientific">Psilocybe cf. subviscida</name>
    <dbReference type="NCBI Taxonomy" id="2480587"/>
    <lineage>
        <taxon>Eukaryota</taxon>
        <taxon>Fungi</taxon>
        <taxon>Dikarya</taxon>
        <taxon>Basidiomycota</taxon>
        <taxon>Agaricomycotina</taxon>
        <taxon>Agaricomycetes</taxon>
        <taxon>Agaricomycetidae</taxon>
        <taxon>Agaricales</taxon>
        <taxon>Agaricineae</taxon>
        <taxon>Strophariaceae</taxon>
        <taxon>Psilocybe</taxon>
    </lineage>
</organism>
<keyword evidence="8" id="KW-1185">Reference proteome</keyword>
<evidence type="ECO:0000256" key="5">
    <source>
        <dbReference type="ARBA" id="ARBA00023239"/>
    </source>
</evidence>
<dbReference type="Pfam" id="PF19086">
    <property type="entry name" value="Terpene_syn_C_2"/>
    <property type="match status" value="1"/>
</dbReference>
<dbReference type="Gene3D" id="1.10.600.10">
    <property type="entry name" value="Farnesyl Diphosphate Synthase"/>
    <property type="match status" value="1"/>
</dbReference>
<name>A0A8H5ESR2_9AGAR</name>
<accession>A0A8H5ESR2</accession>
<dbReference type="SFLD" id="SFLDG01020">
    <property type="entry name" value="Terpene_Cyclase_Like_2"/>
    <property type="match status" value="1"/>
</dbReference>
<dbReference type="AlphaFoldDB" id="A0A8H5ESR2"/>
<dbReference type="Proteomes" id="UP000567179">
    <property type="component" value="Unassembled WGS sequence"/>
</dbReference>
<gene>
    <name evidence="7" type="ORF">D9619_007673</name>
</gene>
<comment type="caution">
    <text evidence="7">The sequence shown here is derived from an EMBL/GenBank/DDBJ whole genome shotgun (WGS) entry which is preliminary data.</text>
</comment>
<dbReference type="EC" id="4.2.3.-" evidence="6"/>
<dbReference type="SUPFAM" id="SSF48576">
    <property type="entry name" value="Terpenoid synthases"/>
    <property type="match status" value="1"/>
</dbReference>
<evidence type="ECO:0000256" key="6">
    <source>
        <dbReference type="RuleBase" id="RU366034"/>
    </source>
</evidence>
<keyword evidence="4 6" id="KW-0460">Magnesium</keyword>
<dbReference type="EMBL" id="JAACJJ010000057">
    <property type="protein sequence ID" value="KAF5311052.1"/>
    <property type="molecule type" value="Genomic_DNA"/>
</dbReference>
<dbReference type="InterPro" id="IPR034686">
    <property type="entry name" value="Terpene_cyclase-like_2"/>
</dbReference>
<dbReference type="GO" id="GO:0008299">
    <property type="term" value="P:isoprenoid biosynthetic process"/>
    <property type="evidence" value="ECO:0007669"/>
    <property type="project" value="UniProtKB-ARBA"/>
</dbReference>
<dbReference type="OrthoDB" id="6486656at2759"/>
<dbReference type="PANTHER" id="PTHR35201">
    <property type="entry name" value="TERPENE SYNTHASE"/>
    <property type="match status" value="1"/>
</dbReference>
<evidence type="ECO:0000313" key="7">
    <source>
        <dbReference type="EMBL" id="KAF5311052.1"/>
    </source>
</evidence>
<keyword evidence="5 6" id="KW-0456">Lyase</keyword>